<feature type="region of interest" description="Disordered" evidence="9">
    <location>
        <begin position="372"/>
        <end position="391"/>
    </location>
</feature>
<dbReference type="InterPro" id="IPR036640">
    <property type="entry name" value="ABC1_TM_sf"/>
</dbReference>
<evidence type="ECO:0000259" key="12">
    <source>
        <dbReference type="PROSITE" id="PS50929"/>
    </source>
</evidence>
<comment type="subcellular location">
    <subcellularLocation>
        <location evidence="1">Vacuole membrane</location>
        <topology evidence="1">Multi-pass membrane protein</topology>
    </subcellularLocation>
</comment>
<evidence type="ECO:0000256" key="4">
    <source>
        <dbReference type="ARBA" id="ARBA00022737"/>
    </source>
</evidence>
<dbReference type="PANTHER" id="PTHR24223">
    <property type="entry name" value="ATP-BINDING CASSETTE SUB-FAMILY C"/>
    <property type="match status" value="1"/>
</dbReference>
<dbReference type="Proteomes" id="UP000019132">
    <property type="component" value="Unassembled WGS sequence"/>
</dbReference>
<accession>K3WAF9</accession>
<dbReference type="GO" id="GO:0005774">
    <property type="term" value="C:vacuolar membrane"/>
    <property type="evidence" value="ECO:0007669"/>
    <property type="project" value="UniProtKB-SubCell"/>
</dbReference>
<evidence type="ECO:0000256" key="5">
    <source>
        <dbReference type="ARBA" id="ARBA00022741"/>
    </source>
</evidence>
<evidence type="ECO:0000256" key="8">
    <source>
        <dbReference type="ARBA" id="ARBA00023136"/>
    </source>
</evidence>
<dbReference type="SUPFAM" id="SSF52540">
    <property type="entry name" value="P-loop containing nucleoside triphosphate hydrolases"/>
    <property type="match status" value="3"/>
</dbReference>
<dbReference type="PROSITE" id="PS50929">
    <property type="entry name" value="ABC_TM1F"/>
    <property type="match status" value="2"/>
</dbReference>
<dbReference type="GO" id="GO:0140359">
    <property type="term" value="F:ABC-type transporter activity"/>
    <property type="evidence" value="ECO:0007669"/>
    <property type="project" value="InterPro"/>
</dbReference>
<sequence length="914" mass="99852">MQTVKELFGVIQIVKFNAWEDRFKSKLLAERAQELQKLAEYSYAGAVSTFVLWSSPLVVSTVSFAVYALVLKQTLTAAKVFTAMALFNALRDPLRDLPATIQLLIQSRVSIARLDQFLKSPEVDTSNVVRRDHDTSLGSFAVEVTAGRFAWSSASSGLESAGFTLKDIQFRVNSGDLVVIYGGVGAGKSSLCSALLGEMNKVHGTVEVRGRVAYYSQQPWIQNMSIRDNILFGAAFDAKRYNAVLNACCLCDDLEQFPAGDATEIGEKGVNLSGGQKARVSLARACYADADVYILDSPLAAVDTVVQKVIFGKCICGLLADKTIFLVTHNPEIIASSAVSYRIGLENGELKENLRVGGASKRRDMLTLAGSPNDAIDTAKPKPTSKTQQGDGVLIHKEHREEGKVSRAVWWRYLNAIGGMRMMVVLLISQLLWQGFQVASDFWLSHWTGRNHTQSNGSEDAELSYFIEIYAGLAAAGATMVLARGVIVTSMGLQASRYLFAAMTEGLLRSPLRFFDANPIGRIINRFAGDISIVTISTFVLWSSPLVVSTVSFAVYALVLKQTLTAAKVFTAMALFNALRDPLRDLPATIQLLIQSRVSIARLDQFLKSPEVDTSNVVRRDHDTSLGSFAVEVTAGRFAWSSASSGLESAGFTLKDIQFRVNSGDLVVIYGGVGAGKSSLCSALLGEMNKVHGTVEVRGRVAYYSQQPWIQNMSIRDNILFGAAFDAKRYNAVLNACCLCDDLEQFPAGDATEIGEKGVNLSGGQKARGALLVGVVTMTSMGWVAVSPGLVALVFTYALNSNESLLALMKICFRTENSVVSVERVLEYSSLEREEHQDASEVREPYDSWVRRGEIRFQNVSFSYKPNDPLVLENVSFAIKSFEEIGITGRTGAGESRMDLVLHERACIWTHPHR</sequence>
<proteinExistence type="predicted"/>
<dbReference type="InParanoid" id="K3WAF9"/>
<dbReference type="InterPro" id="IPR011527">
    <property type="entry name" value="ABC1_TM_dom"/>
</dbReference>
<dbReference type="PANTHER" id="PTHR24223:SF443">
    <property type="entry name" value="MULTIDRUG-RESISTANCE LIKE PROTEIN 1, ISOFORM I"/>
    <property type="match status" value="1"/>
</dbReference>
<dbReference type="EMBL" id="GL376634">
    <property type="status" value="NOT_ANNOTATED_CDS"/>
    <property type="molecule type" value="Genomic_DNA"/>
</dbReference>
<protein>
    <recommendedName>
        <fullName evidence="15">ABC transmembrane type-1 domain-containing protein</fullName>
    </recommendedName>
</protein>
<dbReference type="AlphaFoldDB" id="K3WAF9"/>
<evidence type="ECO:0000256" key="1">
    <source>
        <dbReference type="ARBA" id="ARBA00004128"/>
    </source>
</evidence>
<evidence type="ECO:0000256" key="6">
    <source>
        <dbReference type="ARBA" id="ARBA00022840"/>
    </source>
</evidence>
<evidence type="ECO:0000259" key="11">
    <source>
        <dbReference type="PROSITE" id="PS50893"/>
    </source>
</evidence>
<feature type="domain" description="ABC transmembrane type-1" evidence="12">
    <location>
        <begin position="11"/>
        <end position="106"/>
    </location>
</feature>
<dbReference type="SMART" id="SM00382">
    <property type="entry name" value="AAA"/>
    <property type="match status" value="2"/>
</dbReference>
<dbReference type="Gene3D" id="1.20.1560.10">
    <property type="entry name" value="ABC transporter type 1, transmembrane domain"/>
    <property type="match status" value="3"/>
</dbReference>
<reference evidence="13" key="3">
    <citation type="submission" date="2015-02" db="UniProtKB">
        <authorList>
            <consortium name="EnsemblProtists"/>
        </authorList>
    </citation>
    <scope>IDENTIFICATION</scope>
    <source>
        <strain evidence="13">DAOM BR144</strain>
    </source>
</reference>
<dbReference type="InterPro" id="IPR050173">
    <property type="entry name" value="ABC_transporter_C-like"/>
</dbReference>
<evidence type="ECO:0000256" key="7">
    <source>
        <dbReference type="ARBA" id="ARBA00022989"/>
    </source>
</evidence>
<dbReference type="EnsemblProtists" id="PYU1_T001950">
    <property type="protein sequence ID" value="PYU1_T001950"/>
    <property type="gene ID" value="PYU1_G001948"/>
</dbReference>
<evidence type="ECO:0000256" key="9">
    <source>
        <dbReference type="SAM" id="MobiDB-lite"/>
    </source>
</evidence>
<feature type="transmembrane region" description="Helical" evidence="10">
    <location>
        <begin position="50"/>
        <end position="70"/>
    </location>
</feature>
<evidence type="ECO:0008006" key="15">
    <source>
        <dbReference type="Google" id="ProtNLM"/>
    </source>
</evidence>
<dbReference type="STRING" id="431595.K3WAF9"/>
<keyword evidence="3 10" id="KW-0812">Transmembrane</keyword>
<organism evidence="13 14">
    <name type="scientific">Globisporangium ultimum (strain ATCC 200006 / CBS 805.95 / DAOM BR144)</name>
    <name type="common">Pythium ultimum</name>
    <dbReference type="NCBI Taxonomy" id="431595"/>
    <lineage>
        <taxon>Eukaryota</taxon>
        <taxon>Sar</taxon>
        <taxon>Stramenopiles</taxon>
        <taxon>Oomycota</taxon>
        <taxon>Peronosporomycetes</taxon>
        <taxon>Pythiales</taxon>
        <taxon>Pythiaceae</taxon>
        <taxon>Globisporangium</taxon>
    </lineage>
</organism>
<reference evidence="14" key="2">
    <citation type="submission" date="2010-04" db="EMBL/GenBank/DDBJ databases">
        <authorList>
            <person name="Buell R."/>
            <person name="Hamilton J."/>
            <person name="Hostetler J."/>
        </authorList>
    </citation>
    <scope>NUCLEOTIDE SEQUENCE [LARGE SCALE GENOMIC DNA]</scope>
    <source>
        <strain evidence="14">DAOM:BR144</strain>
    </source>
</reference>
<dbReference type="Pfam" id="PF00664">
    <property type="entry name" value="ABC_membrane"/>
    <property type="match status" value="1"/>
</dbReference>
<evidence type="ECO:0000313" key="13">
    <source>
        <dbReference type="EnsemblProtists" id="PYU1_T001950"/>
    </source>
</evidence>
<dbReference type="Pfam" id="PF00005">
    <property type="entry name" value="ABC_tran"/>
    <property type="match status" value="2"/>
</dbReference>
<dbReference type="CDD" id="cd03250">
    <property type="entry name" value="ABCC_MRP_domain1"/>
    <property type="match status" value="1"/>
</dbReference>
<evidence type="ECO:0000256" key="10">
    <source>
        <dbReference type="SAM" id="Phobius"/>
    </source>
</evidence>
<evidence type="ECO:0000313" key="14">
    <source>
        <dbReference type="Proteomes" id="UP000019132"/>
    </source>
</evidence>
<keyword evidence="6" id="KW-0067">ATP-binding</keyword>
<keyword evidence="14" id="KW-1185">Reference proteome</keyword>
<dbReference type="InterPro" id="IPR027417">
    <property type="entry name" value="P-loop_NTPase"/>
</dbReference>
<evidence type="ECO:0000256" key="3">
    <source>
        <dbReference type="ARBA" id="ARBA00022692"/>
    </source>
</evidence>
<feature type="transmembrane region" description="Helical" evidence="10">
    <location>
        <begin position="465"/>
        <end position="487"/>
    </location>
</feature>
<feature type="domain" description="ABC transmembrane type-1" evidence="12">
    <location>
        <begin position="424"/>
        <end position="560"/>
    </location>
</feature>
<dbReference type="InterPro" id="IPR003593">
    <property type="entry name" value="AAA+_ATPase"/>
</dbReference>
<dbReference type="FunFam" id="3.40.50.300:FF:000997">
    <property type="entry name" value="Multidrug resistance-associated protein 1"/>
    <property type="match status" value="1"/>
</dbReference>
<name>K3WAF9_GLOUD</name>
<evidence type="ECO:0000256" key="2">
    <source>
        <dbReference type="ARBA" id="ARBA00022448"/>
    </source>
</evidence>
<feature type="transmembrane region" description="Helical" evidence="10">
    <location>
        <begin position="413"/>
        <end position="433"/>
    </location>
</feature>
<dbReference type="GO" id="GO:0005524">
    <property type="term" value="F:ATP binding"/>
    <property type="evidence" value="ECO:0007669"/>
    <property type="project" value="UniProtKB-KW"/>
</dbReference>
<dbReference type="Gene3D" id="3.40.50.300">
    <property type="entry name" value="P-loop containing nucleotide triphosphate hydrolases"/>
    <property type="match status" value="3"/>
</dbReference>
<keyword evidence="2" id="KW-0813">Transport</keyword>
<dbReference type="eggNOG" id="KOG0054">
    <property type="taxonomic scope" value="Eukaryota"/>
</dbReference>
<keyword evidence="4" id="KW-0677">Repeat</keyword>
<keyword evidence="5" id="KW-0547">Nucleotide-binding</keyword>
<dbReference type="GO" id="GO:0016887">
    <property type="term" value="F:ATP hydrolysis activity"/>
    <property type="evidence" value="ECO:0007669"/>
    <property type="project" value="InterPro"/>
</dbReference>
<dbReference type="SUPFAM" id="SSF90123">
    <property type="entry name" value="ABC transporter transmembrane region"/>
    <property type="match status" value="2"/>
</dbReference>
<keyword evidence="8 10" id="KW-0472">Membrane</keyword>
<feature type="domain" description="ABC transporter" evidence="11">
    <location>
        <begin position="612"/>
        <end position="855"/>
    </location>
</feature>
<dbReference type="HOGENOM" id="CLU_000604_27_9_1"/>
<dbReference type="InterPro" id="IPR003439">
    <property type="entry name" value="ABC_transporter-like_ATP-bd"/>
</dbReference>
<feature type="domain" description="ABC transporter" evidence="11">
    <location>
        <begin position="123"/>
        <end position="372"/>
    </location>
</feature>
<keyword evidence="7 10" id="KW-1133">Transmembrane helix</keyword>
<dbReference type="PROSITE" id="PS50893">
    <property type="entry name" value="ABC_TRANSPORTER_2"/>
    <property type="match status" value="2"/>
</dbReference>
<dbReference type="VEuPathDB" id="FungiDB:PYU1_G001948"/>
<reference evidence="14" key="1">
    <citation type="journal article" date="2010" name="Genome Biol.">
        <title>Genome sequence of the necrotrophic plant pathogen Pythium ultimum reveals original pathogenicity mechanisms and effector repertoire.</title>
        <authorList>
            <person name="Levesque C.A."/>
            <person name="Brouwer H."/>
            <person name="Cano L."/>
            <person name="Hamilton J.P."/>
            <person name="Holt C."/>
            <person name="Huitema E."/>
            <person name="Raffaele S."/>
            <person name="Robideau G.P."/>
            <person name="Thines M."/>
            <person name="Win J."/>
            <person name="Zerillo M.M."/>
            <person name="Beakes G.W."/>
            <person name="Boore J.L."/>
            <person name="Busam D."/>
            <person name="Dumas B."/>
            <person name="Ferriera S."/>
            <person name="Fuerstenberg S.I."/>
            <person name="Gachon C.M."/>
            <person name="Gaulin E."/>
            <person name="Govers F."/>
            <person name="Grenville-Briggs L."/>
            <person name="Horner N."/>
            <person name="Hostetler J."/>
            <person name="Jiang R.H."/>
            <person name="Johnson J."/>
            <person name="Krajaejun T."/>
            <person name="Lin H."/>
            <person name="Meijer H.J."/>
            <person name="Moore B."/>
            <person name="Morris P."/>
            <person name="Phuntmart V."/>
            <person name="Puiu D."/>
            <person name="Shetty J."/>
            <person name="Stajich J.E."/>
            <person name="Tripathy S."/>
            <person name="Wawra S."/>
            <person name="van West P."/>
            <person name="Whitty B.R."/>
            <person name="Coutinho P.M."/>
            <person name="Henrissat B."/>
            <person name="Martin F."/>
            <person name="Thomas P.D."/>
            <person name="Tyler B.M."/>
            <person name="De Vries R.P."/>
            <person name="Kamoun S."/>
            <person name="Yandell M."/>
            <person name="Tisserat N."/>
            <person name="Buell C.R."/>
        </authorList>
    </citation>
    <scope>NUCLEOTIDE SEQUENCE</scope>
    <source>
        <strain evidence="14">DAOM:BR144</strain>
    </source>
</reference>